<dbReference type="AlphaFoldDB" id="A0A227PFH9"/>
<dbReference type="Proteomes" id="UP000214684">
    <property type="component" value="Unassembled WGS sequence"/>
</dbReference>
<gene>
    <name evidence="1" type="ORF">B0A64_04205</name>
</gene>
<dbReference type="EMBL" id="MUGS01000005">
    <property type="protein sequence ID" value="OXG08637.1"/>
    <property type="molecule type" value="Genomic_DNA"/>
</dbReference>
<keyword evidence="2" id="KW-1185">Reference proteome</keyword>
<protein>
    <recommendedName>
        <fullName evidence="3">Anti-bacteriophage protein A/HamA C-terminal domain-containing protein</fullName>
    </recommendedName>
</protein>
<accession>A0A227PFH9</accession>
<comment type="caution">
    <text evidence="1">The sequence shown here is derived from an EMBL/GenBank/DDBJ whole genome shotgun (WGS) entry which is preliminary data.</text>
</comment>
<evidence type="ECO:0000313" key="2">
    <source>
        <dbReference type="Proteomes" id="UP000214684"/>
    </source>
</evidence>
<sequence>MKSTIKKLKCGSDLCVIDIENIDATLKVALDNKFIKICEGNVSVDLNGVKQRVVHYLTPKKGKTLEMGAIAEFFIHLYLNEVGFEPQFLFFNLEENSIKKGFDGYYFHNAEEWILESKSGLISTAGISHGSKVKESYNDLKGKLAGDVKNNPWREAYNHASHIDVGANLGVRANIKKFTTEFDNKVYHKIDDFNIIPGSTIFLNGTWNATDANALEIEIEEAISKFNFKKIKIVCVTKKSLELFWQYLTTP</sequence>
<organism evidence="1 2">
    <name type="scientific">Flavobacterium araucananum</name>
    <dbReference type="NCBI Taxonomy" id="946678"/>
    <lineage>
        <taxon>Bacteria</taxon>
        <taxon>Pseudomonadati</taxon>
        <taxon>Bacteroidota</taxon>
        <taxon>Flavobacteriia</taxon>
        <taxon>Flavobacteriales</taxon>
        <taxon>Flavobacteriaceae</taxon>
        <taxon>Flavobacterium</taxon>
    </lineage>
</organism>
<reference evidence="1 2" key="1">
    <citation type="submission" date="2016-11" db="EMBL/GenBank/DDBJ databases">
        <title>Whole genomes of Flavobacteriaceae.</title>
        <authorList>
            <person name="Stine C."/>
            <person name="Li C."/>
            <person name="Tadesse D."/>
        </authorList>
    </citation>
    <scope>NUCLEOTIDE SEQUENCE [LARGE SCALE GENOMIC DNA]</scope>
    <source>
        <strain evidence="1 2">DSM 24704</strain>
    </source>
</reference>
<evidence type="ECO:0008006" key="3">
    <source>
        <dbReference type="Google" id="ProtNLM"/>
    </source>
</evidence>
<evidence type="ECO:0000313" key="1">
    <source>
        <dbReference type="EMBL" id="OXG08637.1"/>
    </source>
</evidence>
<dbReference type="RefSeq" id="WP_089478304.1">
    <property type="nucleotide sequence ID" value="NZ_MUGS01000005.1"/>
</dbReference>
<name>A0A227PFH9_9FLAO</name>
<dbReference type="OrthoDB" id="5115021at2"/>
<proteinExistence type="predicted"/>